<dbReference type="EMBL" id="CP034346">
    <property type="protein sequence ID" value="AZS13831.1"/>
    <property type="molecule type" value="Genomic_DNA"/>
</dbReference>
<protein>
    <recommendedName>
        <fullName evidence="1">DUF6881 domain-containing protein</fullName>
    </recommendedName>
</protein>
<dbReference type="KEGG" id="plut:EI981_04770"/>
<dbReference type="OrthoDB" id="288554at2"/>
<gene>
    <name evidence="2" type="ORF">EI981_04770</name>
</gene>
<name>A0A3S9UU89_9BACL</name>
<dbReference type="AlphaFoldDB" id="A0A3S9UU89"/>
<keyword evidence="3" id="KW-1185">Reference proteome</keyword>
<feature type="domain" description="DUF6881" evidence="1">
    <location>
        <begin position="19"/>
        <end position="103"/>
    </location>
</feature>
<proteinExistence type="predicted"/>
<dbReference type="Pfam" id="PF21812">
    <property type="entry name" value="DUF6881"/>
    <property type="match status" value="1"/>
</dbReference>
<accession>A0A3S9UU89</accession>
<reference evidence="3" key="1">
    <citation type="submission" date="2018-12" db="EMBL/GenBank/DDBJ databases">
        <title>Complete genome sequence of Paenibacillus sp. MBLB1234.</title>
        <authorList>
            <person name="Nam Y.-D."/>
            <person name="Kang J."/>
            <person name="Chung W.-H."/>
            <person name="Park Y.S."/>
        </authorList>
    </citation>
    <scope>NUCLEOTIDE SEQUENCE [LARGE SCALE GENOMIC DNA]</scope>
    <source>
        <strain evidence="3">MBLB1234</strain>
    </source>
</reference>
<dbReference type="RefSeq" id="WP_126995889.1">
    <property type="nucleotide sequence ID" value="NZ_CP034346.1"/>
</dbReference>
<organism evidence="2 3">
    <name type="scientific">Paenibacillus lutimineralis</name>
    <dbReference type="NCBI Taxonomy" id="2707005"/>
    <lineage>
        <taxon>Bacteria</taxon>
        <taxon>Bacillati</taxon>
        <taxon>Bacillota</taxon>
        <taxon>Bacilli</taxon>
        <taxon>Bacillales</taxon>
        <taxon>Paenibacillaceae</taxon>
        <taxon>Paenibacillus</taxon>
    </lineage>
</organism>
<evidence type="ECO:0000313" key="3">
    <source>
        <dbReference type="Proteomes" id="UP000270678"/>
    </source>
</evidence>
<evidence type="ECO:0000313" key="2">
    <source>
        <dbReference type="EMBL" id="AZS13831.1"/>
    </source>
</evidence>
<dbReference type="InterPro" id="IPR049248">
    <property type="entry name" value="DUF6881"/>
</dbReference>
<evidence type="ECO:0000259" key="1">
    <source>
        <dbReference type="Pfam" id="PF21812"/>
    </source>
</evidence>
<dbReference type="Proteomes" id="UP000270678">
    <property type="component" value="Chromosome"/>
</dbReference>
<sequence>MRYTAVEWLWYRYPSKYKTRQNSRPIKIYSEINEQGEEERKIEFFLNGKVGFASSIVSYCEVDETETELSDQVMPESDVMNEDGGTDFVIEITKEYFEQIWQVVVDTIK</sequence>